<proteinExistence type="inferred from homology"/>
<name>A0A917MVF4_9MICC</name>
<dbReference type="PANTHER" id="PTHR12526:SF640">
    <property type="entry name" value="COLANIC ACID BIOSYNTHESIS GLYCOSYLTRANSFERASE WCAL-RELATED"/>
    <property type="match status" value="1"/>
</dbReference>
<organism evidence="4 5">
    <name type="scientific">Rothia aerolata</name>
    <dbReference type="NCBI Taxonomy" id="1812262"/>
    <lineage>
        <taxon>Bacteria</taxon>
        <taxon>Bacillati</taxon>
        <taxon>Actinomycetota</taxon>
        <taxon>Actinomycetes</taxon>
        <taxon>Micrococcales</taxon>
        <taxon>Micrococcaceae</taxon>
        <taxon>Rothia</taxon>
    </lineage>
</organism>
<keyword evidence="3" id="KW-0808">Transferase</keyword>
<evidence type="ECO:0000313" key="4">
    <source>
        <dbReference type="EMBL" id="GGH62991.1"/>
    </source>
</evidence>
<protein>
    <recommendedName>
        <fullName evidence="6">D-inositol 3-phosphate glycosyltransferase</fullName>
    </recommendedName>
</protein>
<dbReference type="EMBL" id="BMDC01000002">
    <property type="protein sequence ID" value="GGH62991.1"/>
    <property type="molecule type" value="Genomic_DNA"/>
</dbReference>
<dbReference type="AlphaFoldDB" id="A0A917MVF4"/>
<evidence type="ECO:0008006" key="6">
    <source>
        <dbReference type="Google" id="ProtNLM"/>
    </source>
</evidence>
<keyword evidence="2" id="KW-0328">Glycosyltransferase</keyword>
<evidence type="ECO:0000256" key="1">
    <source>
        <dbReference type="ARBA" id="ARBA00009481"/>
    </source>
</evidence>
<sequence>MDIAIAANNGEMGGGEVMLLNIARAVRSLGHRVTIVGPEAPSEVVEAAQDEGFDTVTLPATNRKAYMAQLRVWDKSRRRGILWCNGLIPSLATAGHKNRIVHLHQIPEGAQKLAATLARRGALKTLVPSDFMADQMSDAEVFNNWVPEYSNLKGRGSTGSDTFVVGFLGRISEIKGTDLLAEAIFQLNQTQSNLRFKLMVGGEARFVSGDIQSRVNAALNLLGDSLEVLGWVDPQEFFNRVDCVVMPSQWDEPFGLVAVEAMSARKPLVVTRSGALPSIVGDSYPWIAEKGNAESIAQVLLALAQETKKTGNDLDEVLSRNYWRWYENFSPEAGKARLRELLEEIDNEG</sequence>
<dbReference type="Proteomes" id="UP000600171">
    <property type="component" value="Unassembled WGS sequence"/>
</dbReference>
<dbReference type="CDD" id="cd03801">
    <property type="entry name" value="GT4_PimA-like"/>
    <property type="match status" value="1"/>
</dbReference>
<dbReference type="SUPFAM" id="SSF53756">
    <property type="entry name" value="UDP-Glycosyltransferase/glycogen phosphorylase"/>
    <property type="match status" value="1"/>
</dbReference>
<gene>
    <name evidence="4" type="ORF">GCM10007359_13810</name>
</gene>
<dbReference type="Pfam" id="PF13692">
    <property type="entry name" value="Glyco_trans_1_4"/>
    <property type="match status" value="1"/>
</dbReference>
<evidence type="ECO:0000256" key="3">
    <source>
        <dbReference type="ARBA" id="ARBA00022679"/>
    </source>
</evidence>
<reference evidence="4 5" key="1">
    <citation type="journal article" date="2014" name="Int. J. Syst. Evol. Microbiol.">
        <title>Complete genome sequence of Corynebacterium casei LMG S-19264T (=DSM 44701T), isolated from a smear-ripened cheese.</title>
        <authorList>
            <consortium name="US DOE Joint Genome Institute (JGI-PGF)"/>
            <person name="Walter F."/>
            <person name="Albersmeier A."/>
            <person name="Kalinowski J."/>
            <person name="Ruckert C."/>
        </authorList>
    </citation>
    <scope>NUCLEOTIDE SEQUENCE [LARGE SCALE GENOMIC DNA]</scope>
    <source>
        <strain evidence="4 5">CCM 8669</strain>
    </source>
</reference>
<evidence type="ECO:0000313" key="5">
    <source>
        <dbReference type="Proteomes" id="UP000600171"/>
    </source>
</evidence>
<accession>A0A917MVF4</accession>
<dbReference type="Gene3D" id="3.40.50.2000">
    <property type="entry name" value="Glycogen Phosphorylase B"/>
    <property type="match status" value="2"/>
</dbReference>
<keyword evidence="5" id="KW-1185">Reference proteome</keyword>
<dbReference type="PANTHER" id="PTHR12526">
    <property type="entry name" value="GLYCOSYLTRANSFERASE"/>
    <property type="match status" value="1"/>
</dbReference>
<comment type="similarity">
    <text evidence="1">Belongs to the glycosyltransferase group 1 family. Glycosyltransferase 4 subfamily.</text>
</comment>
<dbReference type="GO" id="GO:0016757">
    <property type="term" value="F:glycosyltransferase activity"/>
    <property type="evidence" value="ECO:0007669"/>
    <property type="project" value="UniProtKB-KW"/>
</dbReference>
<evidence type="ECO:0000256" key="2">
    <source>
        <dbReference type="ARBA" id="ARBA00022676"/>
    </source>
</evidence>
<comment type="caution">
    <text evidence="4">The sequence shown here is derived from an EMBL/GenBank/DDBJ whole genome shotgun (WGS) entry which is preliminary data.</text>
</comment>
<dbReference type="RefSeq" id="WP_188359637.1">
    <property type="nucleotide sequence ID" value="NZ_BMDC01000002.1"/>
</dbReference>